<dbReference type="AlphaFoldDB" id="A0ABD2Y8S9"/>
<dbReference type="Proteomes" id="UP001630127">
    <property type="component" value="Unassembled WGS sequence"/>
</dbReference>
<dbReference type="EMBL" id="JBJUIK010000015">
    <property type="protein sequence ID" value="KAL3502369.1"/>
    <property type="molecule type" value="Genomic_DNA"/>
</dbReference>
<evidence type="ECO:0000313" key="2">
    <source>
        <dbReference type="Proteomes" id="UP001630127"/>
    </source>
</evidence>
<proteinExistence type="predicted"/>
<evidence type="ECO:0000313" key="1">
    <source>
        <dbReference type="EMBL" id="KAL3502369.1"/>
    </source>
</evidence>
<protein>
    <submittedName>
        <fullName evidence="1">Uncharacterized protein</fullName>
    </submittedName>
</protein>
<sequence length="288" mass="32321">MDMEQDEVVDALDIQERGRQLVATEVICHVMKKILSREFCRVNYVDRPIGYRSRQSHIVRNELLMQLRTNGNLNKHHFHKVLRAVITLEDQFLRQPTGEQIPPKILNSDRFSPYFKDCEAAIDGTRVRVKVSSNEAARYRGLSEKGMENEVSTRMLQIDGEDGAWGFGGGKGLTGDGGVIEKGWHRELVIRREEGRRCEARSLGDKGFSSLSNGEGWRGVAKTYGDYGILGDGSVGMRLTDGVAKEDDREGVTGLARMEEQEEGEGVVELLNVGRERRVSWLGLGKRG</sequence>
<name>A0ABD2Y8S9_9GENT</name>
<reference evidence="1 2" key="1">
    <citation type="submission" date="2024-11" db="EMBL/GenBank/DDBJ databases">
        <title>A near-complete genome assembly of Cinchona calisaya.</title>
        <authorList>
            <person name="Lian D.C."/>
            <person name="Zhao X.W."/>
            <person name="Wei L."/>
        </authorList>
    </citation>
    <scope>NUCLEOTIDE SEQUENCE [LARGE SCALE GENOMIC DNA]</scope>
    <source>
        <tissue evidence="1">Nenye</tissue>
    </source>
</reference>
<accession>A0ABD2Y8S9</accession>
<organism evidence="1 2">
    <name type="scientific">Cinchona calisaya</name>
    <dbReference type="NCBI Taxonomy" id="153742"/>
    <lineage>
        <taxon>Eukaryota</taxon>
        <taxon>Viridiplantae</taxon>
        <taxon>Streptophyta</taxon>
        <taxon>Embryophyta</taxon>
        <taxon>Tracheophyta</taxon>
        <taxon>Spermatophyta</taxon>
        <taxon>Magnoliopsida</taxon>
        <taxon>eudicotyledons</taxon>
        <taxon>Gunneridae</taxon>
        <taxon>Pentapetalae</taxon>
        <taxon>asterids</taxon>
        <taxon>lamiids</taxon>
        <taxon>Gentianales</taxon>
        <taxon>Rubiaceae</taxon>
        <taxon>Cinchonoideae</taxon>
        <taxon>Cinchoneae</taxon>
        <taxon>Cinchona</taxon>
    </lineage>
</organism>
<comment type="caution">
    <text evidence="1">The sequence shown here is derived from an EMBL/GenBank/DDBJ whole genome shotgun (WGS) entry which is preliminary data.</text>
</comment>
<keyword evidence="2" id="KW-1185">Reference proteome</keyword>
<gene>
    <name evidence="1" type="ORF">ACH5RR_036818</name>
</gene>